<comment type="caution">
    <text evidence="2">The sequence shown here is derived from an EMBL/GenBank/DDBJ whole genome shotgun (WGS) entry which is preliminary data.</text>
</comment>
<accession>A0A0M8PAN1</accession>
<feature type="compositionally biased region" description="Polar residues" evidence="1">
    <location>
        <begin position="178"/>
        <end position="198"/>
    </location>
</feature>
<sequence length="357" mass="39290">MPDMHAIFNSASQPKLDLSNAPSQLFQVPASTASTSLYSLSLSRKRPRRNTEKLSSQFECNFTESPMIHPSYRSVSVTGGNHFHASAELDYRPNRYRESFLPPSFDSCDESADLSDYNGNRKRSRRDSDIISASPDGPNNTTPTGWGQTVIKAVSKVLDLCWAGAFRGFYAGGGQGYDMSSSPATTLESSWLPSTSPSTEKDMYSPDTFCSTPVPGQYPDDEVDRSWVVVPESSDPFVGSSELATSPSLRTRRTFQASSPRRKSAVMPRLTKRVAYSSTGAHSPTKGQGDLPSPRLRDSPASADIQRQAAKMRRKEREEDASIQRLNKQLQAMIREGKEALGTTVVVDDVDMFDDSD</sequence>
<keyword evidence="3" id="KW-1185">Reference proteome</keyword>
<gene>
    <name evidence="2" type="ORF">ACN38_g355</name>
</gene>
<dbReference type="OrthoDB" id="5138418at2759"/>
<name>A0A0M8PAN1_9EURO</name>
<evidence type="ECO:0000256" key="1">
    <source>
        <dbReference type="SAM" id="MobiDB-lite"/>
    </source>
</evidence>
<feature type="region of interest" description="Disordered" evidence="1">
    <location>
        <begin position="177"/>
        <end position="208"/>
    </location>
</feature>
<dbReference type="AlphaFoldDB" id="A0A0M8PAN1"/>
<feature type="compositionally biased region" description="Polar residues" evidence="1">
    <location>
        <begin position="276"/>
        <end position="286"/>
    </location>
</feature>
<evidence type="ECO:0000313" key="3">
    <source>
        <dbReference type="Proteomes" id="UP000037696"/>
    </source>
</evidence>
<feature type="region of interest" description="Disordered" evidence="1">
    <location>
        <begin position="236"/>
        <end position="323"/>
    </location>
</feature>
<feature type="compositionally biased region" description="Polar residues" evidence="1">
    <location>
        <begin position="242"/>
        <end position="259"/>
    </location>
</feature>
<dbReference type="EMBL" id="LHQQ01000003">
    <property type="protein sequence ID" value="KOS48706.1"/>
    <property type="molecule type" value="Genomic_DNA"/>
</dbReference>
<organism evidence="2 3">
    <name type="scientific">Penicillium nordicum</name>
    <dbReference type="NCBI Taxonomy" id="229535"/>
    <lineage>
        <taxon>Eukaryota</taxon>
        <taxon>Fungi</taxon>
        <taxon>Dikarya</taxon>
        <taxon>Ascomycota</taxon>
        <taxon>Pezizomycotina</taxon>
        <taxon>Eurotiomycetes</taxon>
        <taxon>Eurotiomycetidae</taxon>
        <taxon>Eurotiales</taxon>
        <taxon>Aspergillaceae</taxon>
        <taxon>Penicillium</taxon>
    </lineage>
</organism>
<feature type="region of interest" description="Disordered" evidence="1">
    <location>
        <begin position="110"/>
        <end position="145"/>
    </location>
</feature>
<protein>
    <submittedName>
        <fullName evidence="2">Uncharacterized protein</fullName>
    </submittedName>
</protein>
<dbReference type="Proteomes" id="UP000037696">
    <property type="component" value="Unassembled WGS sequence"/>
</dbReference>
<reference evidence="2 3" key="1">
    <citation type="submission" date="2015-08" db="EMBL/GenBank/DDBJ databases">
        <title>Genome sequencing of Penicillium nordicum.</title>
        <authorList>
            <person name="Nguyen H.D."/>
            <person name="Seifert K.A."/>
        </authorList>
    </citation>
    <scope>NUCLEOTIDE SEQUENCE [LARGE SCALE GENOMIC DNA]</scope>
    <source>
        <strain evidence="2 3">DAOMC 185683</strain>
    </source>
</reference>
<evidence type="ECO:0000313" key="2">
    <source>
        <dbReference type="EMBL" id="KOS48706.1"/>
    </source>
</evidence>
<dbReference type="STRING" id="229535.A0A0M8PAN1"/>
<proteinExistence type="predicted"/>